<dbReference type="InterPro" id="IPR051677">
    <property type="entry name" value="AfsR-DnrI-RedD_regulator"/>
</dbReference>
<dbReference type="GeneID" id="85484695"/>
<dbReference type="PANTHER" id="PTHR35807">
    <property type="entry name" value="TRANSCRIPTIONAL REGULATOR REDD-RELATED"/>
    <property type="match status" value="1"/>
</dbReference>
<dbReference type="SMART" id="SM00862">
    <property type="entry name" value="Trans_reg_C"/>
    <property type="match status" value="1"/>
</dbReference>
<gene>
    <name evidence="8" type="ORF">SAMN05444374_102226</name>
</gene>
<evidence type="ECO:0000256" key="5">
    <source>
        <dbReference type="PROSITE-ProRule" id="PRU01091"/>
    </source>
</evidence>
<keyword evidence="2" id="KW-0805">Transcription regulation</keyword>
<dbReference type="InterPro" id="IPR011990">
    <property type="entry name" value="TPR-like_helical_dom_sf"/>
</dbReference>
<dbReference type="SMART" id="SM01043">
    <property type="entry name" value="BTAD"/>
    <property type="match status" value="1"/>
</dbReference>
<dbReference type="PANTHER" id="PTHR35807:SF1">
    <property type="entry name" value="TRANSCRIPTIONAL REGULATOR REDD"/>
    <property type="match status" value="1"/>
</dbReference>
<organism evidence="8 9">
    <name type="scientific">Rhodococcoides kroppenstedtii</name>
    <dbReference type="NCBI Taxonomy" id="293050"/>
    <lineage>
        <taxon>Bacteria</taxon>
        <taxon>Bacillati</taxon>
        <taxon>Actinomycetota</taxon>
        <taxon>Actinomycetes</taxon>
        <taxon>Mycobacteriales</taxon>
        <taxon>Nocardiaceae</taxon>
        <taxon>Rhodococcoides</taxon>
    </lineage>
</organism>
<dbReference type="AlphaFoldDB" id="A0A1I0SSA9"/>
<dbReference type="RefSeq" id="WP_068365881.1">
    <property type="nucleotide sequence ID" value="NZ_FOJN01000002.1"/>
</dbReference>
<keyword evidence="3 5" id="KW-0238">DNA-binding</keyword>
<evidence type="ECO:0000256" key="4">
    <source>
        <dbReference type="ARBA" id="ARBA00023163"/>
    </source>
</evidence>
<dbReference type="SUPFAM" id="SSF48452">
    <property type="entry name" value="TPR-like"/>
    <property type="match status" value="1"/>
</dbReference>
<keyword evidence="4" id="KW-0804">Transcription</keyword>
<evidence type="ECO:0000313" key="9">
    <source>
        <dbReference type="Proteomes" id="UP000182054"/>
    </source>
</evidence>
<feature type="compositionally biased region" description="Low complexity" evidence="6">
    <location>
        <begin position="285"/>
        <end position="296"/>
    </location>
</feature>
<dbReference type="InterPro" id="IPR016032">
    <property type="entry name" value="Sig_transdc_resp-reg_C-effctor"/>
</dbReference>
<evidence type="ECO:0000259" key="7">
    <source>
        <dbReference type="PROSITE" id="PS51755"/>
    </source>
</evidence>
<dbReference type="InterPro" id="IPR005158">
    <property type="entry name" value="BTAD"/>
</dbReference>
<evidence type="ECO:0000256" key="6">
    <source>
        <dbReference type="SAM" id="MobiDB-lite"/>
    </source>
</evidence>
<dbReference type="Gene3D" id="1.10.10.10">
    <property type="entry name" value="Winged helix-like DNA-binding domain superfamily/Winged helix DNA-binding domain"/>
    <property type="match status" value="1"/>
</dbReference>
<dbReference type="PROSITE" id="PS51755">
    <property type="entry name" value="OMPR_PHOB"/>
    <property type="match status" value="1"/>
</dbReference>
<dbReference type="Pfam" id="PF13191">
    <property type="entry name" value="AAA_16"/>
    <property type="match status" value="1"/>
</dbReference>
<dbReference type="Gene3D" id="3.40.50.300">
    <property type="entry name" value="P-loop containing nucleotide triphosphate hydrolases"/>
    <property type="match status" value="1"/>
</dbReference>
<dbReference type="InterPro" id="IPR041664">
    <property type="entry name" value="AAA_16"/>
</dbReference>
<dbReference type="Proteomes" id="UP000182054">
    <property type="component" value="Unassembled WGS sequence"/>
</dbReference>
<dbReference type="GO" id="GO:0003677">
    <property type="term" value="F:DNA binding"/>
    <property type="evidence" value="ECO:0007669"/>
    <property type="project" value="UniProtKB-UniRule"/>
</dbReference>
<protein>
    <submittedName>
        <fullName evidence="8">Transcriptional regulatory protein, C terminal</fullName>
    </submittedName>
</protein>
<dbReference type="SUPFAM" id="SSF52540">
    <property type="entry name" value="P-loop containing nucleoside triphosphate hydrolases"/>
    <property type="match status" value="1"/>
</dbReference>
<dbReference type="InterPro" id="IPR001867">
    <property type="entry name" value="OmpR/PhoB-type_DNA-bd"/>
</dbReference>
<dbReference type="EMBL" id="FOJN01000002">
    <property type="protein sequence ID" value="SFA42293.1"/>
    <property type="molecule type" value="Genomic_DNA"/>
</dbReference>
<reference evidence="8 9" key="1">
    <citation type="submission" date="2016-10" db="EMBL/GenBank/DDBJ databases">
        <authorList>
            <person name="de Groot N.N."/>
        </authorList>
    </citation>
    <scope>NUCLEOTIDE SEQUENCE [LARGE SCALE GENOMIC DNA]</scope>
    <source>
        <strain evidence="8 9">DSM 44908</strain>
    </source>
</reference>
<dbReference type="InterPro" id="IPR036388">
    <property type="entry name" value="WH-like_DNA-bd_sf"/>
</dbReference>
<feature type="domain" description="OmpR/PhoB-type" evidence="7">
    <location>
        <begin position="7"/>
        <end position="114"/>
    </location>
</feature>
<name>A0A1I0SSA9_9NOCA</name>
<evidence type="ECO:0000256" key="1">
    <source>
        <dbReference type="ARBA" id="ARBA00005820"/>
    </source>
</evidence>
<dbReference type="Gene3D" id="1.25.40.10">
    <property type="entry name" value="Tetratricopeptide repeat domain"/>
    <property type="match status" value="1"/>
</dbReference>
<dbReference type="InterPro" id="IPR027417">
    <property type="entry name" value="P-loop_NTPase"/>
</dbReference>
<dbReference type="GO" id="GO:0000160">
    <property type="term" value="P:phosphorelay signal transduction system"/>
    <property type="evidence" value="ECO:0007669"/>
    <property type="project" value="InterPro"/>
</dbReference>
<dbReference type="GO" id="GO:0006355">
    <property type="term" value="P:regulation of DNA-templated transcription"/>
    <property type="evidence" value="ECO:0007669"/>
    <property type="project" value="InterPro"/>
</dbReference>
<sequence length="1114" mass="119080">MATLHPDALGDTGSGPVTVSVLGPLVVTVGGREVSAGSRRQRALLQRLVIGGSDVVPVDTLIGDLWTAPPPRALAALQVHVSNLRRILEPHRPARGRPRVLVGASPGYGLILPEDAVDTRRVDGALIRARTAADAADARRILADALGLWRGAAYAEVRDFPWATAEAARLDDLRLVAREMHAACGLRLADHAAVVAELTGIVRDRPDREESVRLLATALYRSGRQLDALDVLARSRRHLADEFGVDPAPRLRSLESDILAHRDVDVPALPPDREEPSTTPVATVEAPRARPSAEPAVDARPAESARLQELLARTRVQSRATTIWVTGEAGDGKTTLAGRAADEVRAHGTTVATGRCSEVPGAPPGWPWERIEQELAGQDPTAPQDPTATRVPTRSAFERAHHLEEICERHLAGGGALVLVLDDLHRADETTVHVLRHLVAAFWDRPFAVVATYRPSEVTPTLLPALAPGRHRSDTVALAGVGSEGVRAVARAVGVVLSQDVADRIARRSGGNPLFARELARLVGSHGPRQADVAVPDGIDAVLRARLARLPENTTVLLGRAAVLGRDVDLDVLADITDEEDWLDALEPAIVDGVLEDVAPTRVRFSHTLFRDVLYADQPRLRRARVHARVAAALRRRPQPETTAVAHHALASATAATAADSVALALAAARDADEAGAWSTSLDLRRRAREVAETADPPDPALLHDVLVPLIGSAARAGDATGARRLRREAIELADRLGRSPFAAATGWTAPPVWSLRDSAEPDRPMIAVLDRLLDETVDPGDRARLHAAAFFEWEGLDDAAAERHAVSAVREADRSGDPEAVCRALGAFGYLAYGPDHDDAREPAARRLLAIAADRESGDHVAVAYFQLFLAACARADLVAARAELDRALAAAAGTQLLELVGVAELFDALVHALAGDVDEAVRRYDALSRDMAEQGLSLASVFGLISRVMRAQATGVVDDDLWQRTRRAANDTWFPVEVPTAFVHLLAGDRGTAAALYRRSPRPARDYAWRARTVMRAHLAAAAVDLEECRLVYDALRPFTGTFGGLDAGSFSVGTVDAALAATAAALGRDDDAAVHRRRAEETEDRVRHAARALLTARTPPVPDGGAATPSP</sequence>
<feature type="region of interest" description="Disordered" evidence="6">
    <location>
        <begin position="266"/>
        <end position="302"/>
    </location>
</feature>
<comment type="similarity">
    <text evidence="1">Belongs to the AfsR/DnrI/RedD regulatory family.</text>
</comment>
<dbReference type="Pfam" id="PF03704">
    <property type="entry name" value="BTAD"/>
    <property type="match status" value="1"/>
</dbReference>
<evidence type="ECO:0000313" key="8">
    <source>
        <dbReference type="EMBL" id="SFA42293.1"/>
    </source>
</evidence>
<dbReference type="CDD" id="cd15831">
    <property type="entry name" value="BTAD"/>
    <property type="match status" value="1"/>
</dbReference>
<feature type="DNA-binding region" description="OmpR/PhoB-type" evidence="5">
    <location>
        <begin position="7"/>
        <end position="114"/>
    </location>
</feature>
<dbReference type="SUPFAM" id="SSF46894">
    <property type="entry name" value="C-terminal effector domain of the bipartite response regulators"/>
    <property type="match status" value="1"/>
</dbReference>
<feature type="compositionally biased region" description="Basic and acidic residues" evidence="6">
    <location>
        <begin position="266"/>
        <end position="276"/>
    </location>
</feature>
<accession>A0A1I0SSA9</accession>
<evidence type="ECO:0000256" key="3">
    <source>
        <dbReference type="ARBA" id="ARBA00023125"/>
    </source>
</evidence>
<evidence type="ECO:0000256" key="2">
    <source>
        <dbReference type="ARBA" id="ARBA00023015"/>
    </source>
</evidence>
<proteinExistence type="inferred from homology"/>